<dbReference type="AlphaFoldDB" id="A0A1D7QVD2"/>
<keyword evidence="1" id="KW-0285">Flavoprotein</keyword>
<evidence type="ECO:0000256" key="2">
    <source>
        <dbReference type="ARBA" id="ARBA00023002"/>
    </source>
</evidence>
<dbReference type="EC" id="1.3.1.34" evidence="4"/>
<dbReference type="InterPro" id="IPR013785">
    <property type="entry name" value="Aldolase_TIM"/>
</dbReference>
<keyword evidence="2 4" id="KW-0560">Oxidoreductase</keyword>
<reference evidence="4 5" key="1">
    <citation type="submission" date="2015-08" db="EMBL/GenBank/DDBJ databases">
        <title>The complete genome sequence of Bacillus beveridgei MLTeJB.</title>
        <authorList>
            <person name="Hanson T.E."/>
            <person name="Mesa C."/>
            <person name="Basesman S.M."/>
            <person name="Oremland R.S."/>
        </authorList>
    </citation>
    <scope>NUCLEOTIDE SEQUENCE [LARGE SCALE GENOMIC DNA]</scope>
    <source>
        <strain evidence="4 5">MLTeJB</strain>
    </source>
</reference>
<dbReference type="PANTHER" id="PTHR43656:SF2">
    <property type="entry name" value="BINDING OXIDOREDUCTASE, PUTATIVE (AFU_ORTHOLOGUE AFUA_2G08260)-RELATED"/>
    <property type="match status" value="1"/>
</dbReference>
<evidence type="ECO:0000313" key="5">
    <source>
        <dbReference type="Proteomes" id="UP000094463"/>
    </source>
</evidence>
<dbReference type="KEGG" id="bbev:BBEV_1610"/>
<dbReference type="InterPro" id="IPR001155">
    <property type="entry name" value="OxRdtase_FMN_N"/>
</dbReference>
<dbReference type="Proteomes" id="UP000094463">
    <property type="component" value="Chromosome"/>
</dbReference>
<dbReference type="PANTHER" id="PTHR43656">
    <property type="entry name" value="BINDING OXIDOREDUCTASE, PUTATIVE (AFU_ORTHOLOGUE AFUA_2G08260)-RELATED"/>
    <property type="match status" value="1"/>
</dbReference>
<dbReference type="SUPFAM" id="SSF51395">
    <property type="entry name" value="FMN-linked oxidoreductases"/>
    <property type="match status" value="1"/>
</dbReference>
<evidence type="ECO:0000259" key="3">
    <source>
        <dbReference type="Pfam" id="PF00724"/>
    </source>
</evidence>
<dbReference type="STRING" id="632773.BBEV_1610"/>
<protein>
    <submittedName>
        <fullName evidence="4">NADH oxidase</fullName>
        <ecNumber evidence="4">1.3.1.34</ecNumber>
    </submittedName>
</protein>
<accession>A0A1D7QVD2</accession>
<dbReference type="GO" id="GO:0010181">
    <property type="term" value="F:FMN binding"/>
    <property type="evidence" value="ECO:0007669"/>
    <property type="project" value="InterPro"/>
</dbReference>
<gene>
    <name evidence="4" type="ORF">BBEV_1610</name>
</gene>
<evidence type="ECO:0000313" key="4">
    <source>
        <dbReference type="EMBL" id="AOM82971.1"/>
    </source>
</evidence>
<keyword evidence="5" id="KW-1185">Reference proteome</keyword>
<dbReference type="InterPro" id="IPR051799">
    <property type="entry name" value="NADH_flavin_oxidoreductase"/>
</dbReference>
<proteinExistence type="predicted"/>
<dbReference type="GO" id="GO:0008670">
    <property type="term" value="F:2,4-dienoyl-CoA reductase (NADPH) activity"/>
    <property type="evidence" value="ECO:0007669"/>
    <property type="project" value="UniProtKB-EC"/>
</dbReference>
<evidence type="ECO:0000256" key="1">
    <source>
        <dbReference type="ARBA" id="ARBA00022630"/>
    </source>
</evidence>
<dbReference type="Pfam" id="PF00724">
    <property type="entry name" value="Oxidored_FMN"/>
    <property type="match status" value="1"/>
</dbReference>
<feature type="domain" description="NADH:flavin oxidoreductase/NADH oxidase N-terminal" evidence="3">
    <location>
        <begin position="20"/>
        <end position="345"/>
    </location>
</feature>
<sequence>MPKSDNMRHLEKGLALNTHVTSKNRWFKSAMSESLGTPEHYPSEHLIHLYQVWAEGGAGIVVTGNVMVDRTALGEPGNVVLDSEKYLNQFEKWAQAGTRNETLLFMQLNHPGKQVIKGVASEAVAPSAVPYAPSFQRFFPPCRALTRKEIHRIISQFANAASLAQKSGFSGVQLHAAHGYLISQFLSPVHNRRYDHYGGTVENRFRFLKEIFLAVREATGPAFPISVKLNSADFMKAGFSQDDARFVIHQLEQEGADLIEISGGTYERPAMFMKEVKESTKQREAYFAEFANSIKNETTVPIALTGGFRSQIAMTQALENNTTDMIGVARPLVLYPDLPNQFATGTMKRADLPSITTGIKTIDQAALLELLWYARQLHRIGKGKEPLLTLSARTSLIYSVLKNGLSIFQKRRV</sequence>
<dbReference type="CDD" id="cd04733">
    <property type="entry name" value="OYE_like_2_FMN"/>
    <property type="match status" value="1"/>
</dbReference>
<organism evidence="4 5">
    <name type="scientific">Salisediminibacterium beveridgei</name>
    <dbReference type="NCBI Taxonomy" id="632773"/>
    <lineage>
        <taxon>Bacteria</taxon>
        <taxon>Bacillati</taxon>
        <taxon>Bacillota</taxon>
        <taxon>Bacilli</taxon>
        <taxon>Bacillales</taxon>
        <taxon>Bacillaceae</taxon>
        <taxon>Salisediminibacterium</taxon>
    </lineage>
</organism>
<dbReference type="RefSeq" id="WP_232318294.1">
    <property type="nucleotide sequence ID" value="NZ_CP012502.1"/>
</dbReference>
<name>A0A1D7QVD2_9BACI</name>
<dbReference type="PATRIC" id="fig|632773.3.peg.1693"/>
<dbReference type="Gene3D" id="3.20.20.70">
    <property type="entry name" value="Aldolase class I"/>
    <property type="match status" value="1"/>
</dbReference>
<dbReference type="EMBL" id="CP012502">
    <property type="protein sequence ID" value="AOM82971.1"/>
    <property type="molecule type" value="Genomic_DNA"/>
</dbReference>